<feature type="compositionally biased region" description="Basic and acidic residues" evidence="1">
    <location>
        <begin position="1731"/>
        <end position="1753"/>
    </location>
</feature>
<organism evidence="4 5">
    <name type="scientific">Entamoeba nuttalli</name>
    <dbReference type="NCBI Taxonomy" id="412467"/>
    <lineage>
        <taxon>Eukaryota</taxon>
        <taxon>Amoebozoa</taxon>
        <taxon>Evosea</taxon>
        <taxon>Archamoebae</taxon>
        <taxon>Mastigamoebida</taxon>
        <taxon>Entamoebidae</taxon>
        <taxon>Entamoeba</taxon>
    </lineage>
</organism>
<evidence type="ECO:0000256" key="1">
    <source>
        <dbReference type="SAM" id="MobiDB-lite"/>
    </source>
</evidence>
<accession>A0ABQ0DMS0</accession>
<feature type="transmembrane region" description="Helical" evidence="2">
    <location>
        <begin position="1623"/>
        <end position="1648"/>
    </location>
</feature>
<protein>
    <recommendedName>
        <fullName evidence="6">Serine-threonine-isoleucine rich protein</fullName>
    </recommendedName>
</protein>
<feature type="compositionally biased region" description="Low complexity" evidence="1">
    <location>
        <begin position="1690"/>
        <end position="1709"/>
    </location>
</feature>
<evidence type="ECO:0000256" key="3">
    <source>
        <dbReference type="SAM" id="SignalP"/>
    </source>
</evidence>
<feature type="signal peptide" evidence="3">
    <location>
        <begin position="1"/>
        <end position="15"/>
    </location>
</feature>
<feature type="chain" id="PRO_5046344290" description="Serine-threonine-isoleucine rich protein" evidence="3">
    <location>
        <begin position="16"/>
        <end position="1753"/>
    </location>
</feature>
<evidence type="ECO:0008006" key="6">
    <source>
        <dbReference type="Google" id="ProtNLM"/>
    </source>
</evidence>
<evidence type="ECO:0000313" key="5">
    <source>
        <dbReference type="Proteomes" id="UP001628156"/>
    </source>
</evidence>
<keyword evidence="2" id="KW-0472">Membrane</keyword>
<keyword evidence="2" id="KW-1133">Transmembrane helix</keyword>
<dbReference type="PANTHER" id="PTHR14168:SF4">
    <property type="entry name" value="EPITHELIAL CELL ADHESION MOLECULE PRECURSOR"/>
    <property type="match status" value="1"/>
</dbReference>
<dbReference type="Proteomes" id="UP001628156">
    <property type="component" value="Unassembled WGS sequence"/>
</dbReference>
<dbReference type="InterPro" id="IPR043406">
    <property type="entry name" value="EPCAM/Trop-2"/>
</dbReference>
<gene>
    <name evidence="4" type="ORF">ENUP19_0171G0032</name>
</gene>
<evidence type="ECO:0000313" key="4">
    <source>
        <dbReference type="EMBL" id="GAB1224043.1"/>
    </source>
</evidence>
<feature type="compositionally biased region" description="Acidic residues" evidence="1">
    <location>
        <begin position="1676"/>
        <end position="1689"/>
    </location>
</feature>
<dbReference type="PANTHER" id="PTHR14168">
    <property type="entry name" value="TUMOR-ASSOCIATED CALCIUM SIGNAL TRANSDUCER"/>
    <property type="match status" value="1"/>
</dbReference>
<dbReference type="EMBL" id="BAAFRS010000171">
    <property type="protein sequence ID" value="GAB1224043.1"/>
    <property type="molecule type" value="Genomic_DNA"/>
</dbReference>
<name>A0ABQ0DMS0_9EUKA</name>
<sequence>MLIIFLFTLFTLILATPISCNSYQSHSDSHSASQTDIELNMSFGCYYIVTSQTTFKSISGEGTVVINGEINVTVNDYKGGIIQLNNEKAKVIIVQTSDLSNSANSKYQKKIVGKGTTVIKPQNKDVTINLDMIGSTSLAVESAQHYFKLVVGTLYLNQNIDVGKYCELSVSQLTSTVTNEKRSIKTSGKRMVITEIDADLYRLVEPTQVIISAVPITETYSNIVKCTLDGTFVTGTDLVCPCQSLTGYECELEFTGSTNPITFPSENIALHKLTLPSGATISGTGSLSVMNLEIKGDVTINGFSSVDINSQTGESKITISTNGKLKGTSSKTVTFSPSSSSVKLEYYGTSVETLIVDKDGTFINSGNDIKTVTLSNSGKYTVPEGITVNSGTINVCPTCVVNINGEYTESLKIQSTGTKDNTNNEYNVNFRMFKDFVEKVVTSTDAKKITFHPSGKKVIFKEMDYTSTNELIDVCDYTNKFYKTNTKNKCASMKVEGIEPIEVSLTTSDVTGADKFIIEKGLSVNTSKVIFKTCGTIKTLKFLLSDVTLTKPNGQSNCELTVTEGIKSETNEKESHSPEVKVTLDNIQLKNTDISVPKLVLKSATITANKDIKIPTLSMDGKSKINLGQYGLNVEEVSFDFSDITESNKQEALINSNKDKGFVVEKIMTVSSTPKPEVKNIYITKQDDKITYSGDVPNKFYLACYGRALIYNIDTTYKCDEVFKTPKKCTIKTGEKEIDFNSESSYNEALCPCHYSDPKGEQDLIGSCRIVYEENKERKDKVTISSNSDINVNEISVNSINEVTIKALDKKIISKVYVLGKRLILEGSSIKLSEIHGTEESSSTSVPELELKGKSAIETITGNMNIITNNEAVIEKGHTTENYYTGLDVKGTLNIRTGSTFETTKIKVYKTNAISSKVTVSSTSTLNLKSIEVVMDVVNDEPIFTGDVPSRITGVSTSNMVINGASSSTCQAIGSFSNSDNSRNTFIKSEMSDLGCLSKLWIVCSKKTLSYKCPGNTQCTFKASTTELNASDKASYIDQENCPCSEAGSEIFTTGCETNIPSNVSGIIKDMKGSIETLTVDTDGVEIETSNVLSISTMRIRGVNQFKGSQAIKVDIVDIFTSLPTRVTFDNPVSISATQLSGSSVFFFFKNEVSIILGTTKGQTIKSGASVSLSSTLSNDQNIEVITTEEMKEADLFISSNKQVKLGGSLYSKTLTITNTKETTDEEAMFMIPTGKEFNANKLKVVSSYLKSYKIVETSDINYVNIGEYSDGVYIDKYKSYATYGTKGKRSSDIICSMKKEGIQSGVIAFDDKNTNTSWDRAGCSCDGESCQVNMISDSDYRMTGINYEFVKSIFIKNGNDLKTYTSVLEGDKIQGENIEVDTGNIEFRVGKIQMNKLTIQKESTISFIGINNTSTIENIVLIKSGTTSILVKDGITPLTLKINNDNNTLNSITLQNSRRVIISNTQTTINLGEVNIENSQLYLDSGNYEFNEKTINFIVNSNDFMMVMGPSTQINSNNREIKTMNFNIKIEKELEGPIYLLRTSYQNFISRFGVKFRVTSNNRLKGEPTNAKDSKYELTQVCRIYVALVPKGYTITECPKDPCGTNEAGISSQITTKEVPTWAIAVIVVVGVIIVIAFLLLVAFILYAKLVLLKNRKNNKVFDDTENVFCQTPEETTEHEESQGETESSETSGSGSDGSSKTSQVSSVKEVDLSQGDESFDSEESSGSEQSDKNDGSSESKEPQKSDGPTKD</sequence>
<proteinExistence type="predicted"/>
<feature type="region of interest" description="Disordered" evidence="1">
    <location>
        <begin position="1674"/>
        <end position="1753"/>
    </location>
</feature>
<reference evidence="4 5" key="1">
    <citation type="journal article" date="2019" name="PLoS Negl. Trop. Dis.">
        <title>Whole genome sequencing of Entamoeba nuttalli reveals mammalian host-related molecular signatures and a novel octapeptide-repeat surface protein.</title>
        <authorList>
            <person name="Tanaka M."/>
            <person name="Makiuchi T."/>
            <person name="Komiyama T."/>
            <person name="Shiina T."/>
            <person name="Osaki K."/>
            <person name="Tachibana H."/>
        </authorList>
    </citation>
    <scope>NUCLEOTIDE SEQUENCE [LARGE SCALE GENOMIC DNA]</scope>
    <source>
        <strain evidence="4 5">P19-061405</strain>
    </source>
</reference>
<comment type="caution">
    <text evidence="4">The sequence shown here is derived from an EMBL/GenBank/DDBJ whole genome shotgun (WGS) entry which is preliminary data.</text>
</comment>
<evidence type="ECO:0000256" key="2">
    <source>
        <dbReference type="SAM" id="Phobius"/>
    </source>
</evidence>
<keyword evidence="5" id="KW-1185">Reference proteome</keyword>
<keyword evidence="3" id="KW-0732">Signal</keyword>
<keyword evidence="2" id="KW-0812">Transmembrane</keyword>